<dbReference type="Proteomes" id="UP001059844">
    <property type="component" value="Chromosome"/>
</dbReference>
<sequence length="220" mass="25212">MTPLSPLETGIQLRKPEGENGIAIGRDMNRSNSQMYNDLFSLLHLKDNDILLETGYGNGIHFPNYFATEKAITLYGMDYSEVMYQEAVKNNESAIKEGKIIVEYGDIKDSNYPSNQFDHIIALNTVYFWEPLETYLKVLHRILKPGGKLYIGYRPKRVLHNVDFVQHGFSLYDEAVLNEQLLKSGFEIIQEYQNDYTKMTVTGQPLNSTDLITISIKKEA</sequence>
<dbReference type="PANTHER" id="PTHR44307">
    <property type="entry name" value="PHOSPHOETHANOLAMINE METHYLTRANSFERASE"/>
    <property type="match status" value="1"/>
</dbReference>
<dbReference type="PANTHER" id="PTHR44307:SF2">
    <property type="entry name" value="PHOSPHOETHANOLAMINE METHYLTRANSFERASE ISOFORM X1"/>
    <property type="match status" value="1"/>
</dbReference>
<dbReference type="EMBL" id="CP101751">
    <property type="protein sequence ID" value="UUC44775.1"/>
    <property type="molecule type" value="Genomic_DNA"/>
</dbReference>
<evidence type="ECO:0000313" key="6">
    <source>
        <dbReference type="EMBL" id="UUC44775.1"/>
    </source>
</evidence>
<dbReference type="SUPFAM" id="SSF53335">
    <property type="entry name" value="S-adenosyl-L-methionine-dependent methyltransferases"/>
    <property type="match status" value="1"/>
</dbReference>
<name>A0ABY5IPK9_9FLAO</name>
<feature type="domain" description="Methyltransferase type 11" evidence="5">
    <location>
        <begin position="52"/>
        <end position="151"/>
    </location>
</feature>
<organism evidence="6 7">
    <name type="scientific">Flavobacterium cerinum</name>
    <dbReference type="NCBI Taxonomy" id="2502784"/>
    <lineage>
        <taxon>Bacteria</taxon>
        <taxon>Pseudomonadati</taxon>
        <taxon>Bacteroidota</taxon>
        <taxon>Flavobacteriia</taxon>
        <taxon>Flavobacteriales</taxon>
        <taxon>Flavobacteriaceae</taxon>
        <taxon>Flavobacterium</taxon>
    </lineage>
</organism>
<accession>A0ABY5IPK9</accession>
<evidence type="ECO:0000256" key="1">
    <source>
        <dbReference type="ARBA" id="ARBA00005189"/>
    </source>
</evidence>
<keyword evidence="7" id="KW-1185">Reference proteome</keyword>
<keyword evidence="2 6" id="KW-0489">Methyltransferase</keyword>
<evidence type="ECO:0000256" key="3">
    <source>
        <dbReference type="ARBA" id="ARBA00022679"/>
    </source>
</evidence>
<comment type="pathway">
    <text evidence="4">Phospholipid metabolism.</text>
</comment>
<dbReference type="GO" id="GO:0032259">
    <property type="term" value="P:methylation"/>
    <property type="evidence" value="ECO:0007669"/>
    <property type="project" value="UniProtKB-KW"/>
</dbReference>
<gene>
    <name evidence="6" type="ORF">NOX80_14200</name>
</gene>
<proteinExistence type="predicted"/>
<evidence type="ECO:0000259" key="5">
    <source>
        <dbReference type="Pfam" id="PF08241"/>
    </source>
</evidence>
<dbReference type="RefSeq" id="WP_256550459.1">
    <property type="nucleotide sequence ID" value="NZ_CP101751.1"/>
</dbReference>
<dbReference type="InterPro" id="IPR013216">
    <property type="entry name" value="Methyltransf_11"/>
</dbReference>
<reference evidence="6" key="1">
    <citation type="submission" date="2022-07" db="EMBL/GenBank/DDBJ databases">
        <title>Isolation, identification, and degradation of a PFOSA degrading strain from sewage treatment plant.</title>
        <authorList>
            <person name="Zhang L."/>
            <person name="Huo Y."/>
        </authorList>
    </citation>
    <scope>NUCLEOTIDE SEQUENCE</scope>
    <source>
        <strain evidence="6">C1</strain>
    </source>
</reference>
<keyword evidence="3" id="KW-0808">Transferase</keyword>
<evidence type="ECO:0000256" key="4">
    <source>
        <dbReference type="ARBA" id="ARBA00025707"/>
    </source>
</evidence>
<dbReference type="Pfam" id="PF08241">
    <property type="entry name" value="Methyltransf_11"/>
    <property type="match status" value="1"/>
</dbReference>
<dbReference type="Gene3D" id="3.40.50.150">
    <property type="entry name" value="Vaccinia Virus protein VP39"/>
    <property type="match status" value="1"/>
</dbReference>
<comment type="pathway">
    <text evidence="1">Lipid metabolism.</text>
</comment>
<dbReference type="CDD" id="cd02440">
    <property type="entry name" value="AdoMet_MTases"/>
    <property type="match status" value="1"/>
</dbReference>
<protein>
    <submittedName>
        <fullName evidence="6">Methyltransferase domain-containing protein</fullName>
    </submittedName>
</protein>
<dbReference type="InterPro" id="IPR029063">
    <property type="entry name" value="SAM-dependent_MTases_sf"/>
</dbReference>
<evidence type="ECO:0000256" key="2">
    <source>
        <dbReference type="ARBA" id="ARBA00022603"/>
    </source>
</evidence>
<dbReference type="GO" id="GO:0008168">
    <property type="term" value="F:methyltransferase activity"/>
    <property type="evidence" value="ECO:0007669"/>
    <property type="project" value="UniProtKB-KW"/>
</dbReference>
<evidence type="ECO:0000313" key="7">
    <source>
        <dbReference type="Proteomes" id="UP001059844"/>
    </source>
</evidence>